<dbReference type="PANTHER" id="PTHR35096:SF10">
    <property type="entry name" value="OS03G0308700 PROTEIN"/>
    <property type="match status" value="1"/>
</dbReference>
<dbReference type="AlphaFoldDB" id="A0A8J5SHE0"/>
<gene>
    <name evidence="3" type="ORF">GUJ93_ZPchr0003g17521</name>
</gene>
<comment type="caution">
    <text evidence="3">The sequence shown here is derived from an EMBL/GenBank/DDBJ whole genome shotgun (WGS) entry which is preliminary data.</text>
</comment>
<dbReference type="PANTHER" id="PTHR35096">
    <property type="entry name" value="BNAA08G28570D PROTEIN"/>
    <property type="match status" value="1"/>
</dbReference>
<dbReference type="InterPro" id="IPR056689">
    <property type="entry name" value="DUF7787"/>
</dbReference>
<evidence type="ECO:0000313" key="4">
    <source>
        <dbReference type="Proteomes" id="UP000729402"/>
    </source>
</evidence>
<dbReference type="EMBL" id="JAAALK010000286">
    <property type="protein sequence ID" value="KAG8063652.1"/>
    <property type="molecule type" value="Genomic_DNA"/>
</dbReference>
<reference evidence="3" key="1">
    <citation type="journal article" date="2021" name="bioRxiv">
        <title>Whole Genome Assembly and Annotation of Northern Wild Rice, Zizania palustris L., Supports a Whole Genome Duplication in the Zizania Genus.</title>
        <authorList>
            <person name="Haas M."/>
            <person name="Kono T."/>
            <person name="Macchietto M."/>
            <person name="Millas R."/>
            <person name="McGilp L."/>
            <person name="Shao M."/>
            <person name="Duquette J."/>
            <person name="Hirsch C.N."/>
            <person name="Kimball J."/>
        </authorList>
    </citation>
    <scope>NUCLEOTIDE SEQUENCE</scope>
    <source>
        <tissue evidence="3">Fresh leaf tissue</tissue>
    </source>
</reference>
<feature type="compositionally biased region" description="Pro residues" evidence="1">
    <location>
        <begin position="162"/>
        <end position="208"/>
    </location>
</feature>
<feature type="compositionally biased region" description="Pro residues" evidence="1">
    <location>
        <begin position="230"/>
        <end position="240"/>
    </location>
</feature>
<organism evidence="3 4">
    <name type="scientific">Zizania palustris</name>
    <name type="common">Northern wild rice</name>
    <dbReference type="NCBI Taxonomy" id="103762"/>
    <lineage>
        <taxon>Eukaryota</taxon>
        <taxon>Viridiplantae</taxon>
        <taxon>Streptophyta</taxon>
        <taxon>Embryophyta</taxon>
        <taxon>Tracheophyta</taxon>
        <taxon>Spermatophyta</taxon>
        <taxon>Magnoliopsida</taxon>
        <taxon>Liliopsida</taxon>
        <taxon>Poales</taxon>
        <taxon>Poaceae</taxon>
        <taxon>BOP clade</taxon>
        <taxon>Oryzoideae</taxon>
        <taxon>Oryzeae</taxon>
        <taxon>Zizaniinae</taxon>
        <taxon>Zizania</taxon>
    </lineage>
</organism>
<protein>
    <recommendedName>
        <fullName evidence="2">DUF7787 domain-containing protein</fullName>
    </recommendedName>
</protein>
<accession>A0A8J5SHE0</accession>
<keyword evidence="4" id="KW-1185">Reference proteome</keyword>
<feature type="compositionally biased region" description="Basic and acidic residues" evidence="1">
    <location>
        <begin position="143"/>
        <end position="155"/>
    </location>
</feature>
<proteinExistence type="predicted"/>
<feature type="region of interest" description="Disordered" evidence="1">
    <location>
        <begin position="230"/>
        <end position="284"/>
    </location>
</feature>
<evidence type="ECO:0000259" key="2">
    <source>
        <dbReference type="Pfam" id="PF25042"/>
    </source>
</evidence>
<feature type="region of interest" description="Disordered" evidence="1">
    <location>
        <begin position="133"/>
        <end position="213"/>
    </location>
</feature>
<evidence type="ECO:0000256" key="1">
    <source>
        <dbReference type="SAM" id="MobiDB-lite"/>
    </source>
</evidence>
<evidence type="ECO:0000313" key="3">
    <source>
        <dbReference type="EMBL" id="KAG8063652.1"/>
    </source>
</evidence>
<sequence>MGRRRVREMRGGPLTLEKYHRFFVDPWSTRLTIDHLNHIISMHGFVKLHNTRKRDIMDRMVGRFDLQPPCRSTLHRAGETWAAVITADDARDDVDAIGWMECPVGGVAAPEPVEREPRPADFVFAGRRARSKRIRSSAYGHKPRGDADSSKKVKEEEDQERLPPPSTPPLWMPSPPLPQSPPSPPHALPPPPPPCCGQPTLAPLPPRPQHFGAPTEPWLSWCLPLLTVPPPPPPPPPRALPPLQHVKDAGPLPDEVQSSEQSEQIMPPRARRLNARFFGPDWAK</sequence>
<dbReference type="Proteomes" id="UP000729402">
    <property type="component" value="Unassembled WGS sequence"/>
</dbReference>
<feature type="domain" description="DUF7787" evidence="2">
    <location>
        <begin position="14"/>
        <end position="66"/>
    </location>
</feature>
<name>A0A8J5SHE0_ZIZPA</name>
<dbReference type="Pfam" id="PF25042">
    <property type="entry name" value="DUF7787"/>
    <property type="match status" value="1"/>
</dbReference>
<reference evidence="3" key="2">
    <citation type="submission" date="2021-02" db="EMBL/GenBank/DDBJ databases">
        <authorList>
            <person name="Kimball J.A."/>
            <person name="Haas M.W."/>
            <person name="Macchietto M."/>
            <person name="Kono T."/>
            <person name="Duquette J."/>
            <person name="Shao M."/>
        </authorList>
    </citation>
    <scope>NUCLEOTIDE SEQUENCE</scope>
    <source>
        <tissue evidence="3">Fresh leaf tissue</tissue>
    </source>
</reference>
<dbReference type="OrthoDB" id="696521at2759"/>